<protein>
    <submittedName>
        <fullName evidence="1">Uncharacterized protein</fullName>
    </submittedName>
</protein>
<name>A0A3P6S0N1_CYLGO</name>
<evidence type="ECO:0000313" key="2">
    <source>
        <dbReference type="Proteomes" id="UP000271889"/>
    </source>
</evidence>
<accession>A0A3P6S0N1</accession>
<dbReference type="OrthoDB" id="10417342at2759"/>
<gene>
    <name evidence="1" type="ORF">CGOC_LOCUS6359</name>
</gene>
<evidence type="ECO:0000313" key="1">
    <source>
        <dbReference type="EMBL" id="VDK67736.1"/>
    </source>
</evidence>
<organism evidence="1 2">
    <name type="scientific">Cylicostephanus goldi</name>
    <name type="common">Nematode worm</name>
    <dbReference type="NCBI Taxonomy" id="71465"/>
    <lineage>
        <taxon>Eukaryota</taxon>
        <taxon>Metazoa</taxon>
        <taxon>Ecdysozoa</taxon>
        <taxon>Nematoda</taxon>
        <taxon>Chromadorea</taxon>
        <taxon>Rhabditida</taxon>
        <taxon>Rhabditina</taxon>
        <taxon>Rhabditomorpha</taxon>
        <taxon>Strongyloidea</taxon>
        <taxon>Strongylidae</taxon>
        <taxon>Cylicostephanus</taxon>
    </lineage>
</organism>
<dbReference type="EMBL" id="UYRV01020551">
    <property type="protein sequence ID" value="VDK67736.1"/>
    <property type="molecule type" value="Genomic_DNA"/>
</dbReference>
<dbReference type="Proteomes" id="UP000271889">
    <property type="component" value="Unassembled WGS sequence"/>
</dbReference>
<reference evidence="1 2" key="1">
    <citation type="submission" date="2018-11" db="EMBL/GenBank/DDBJ databases">
        <authorList>
            <consortium name="Pathogen Informatics"/>
        </authorList>
    </citation>
    <scope>NUCLEOTIDE SEQUENCE [LARGE SCALE GENOMIC DNA]</scope>
</reference>
<proteinExistence type="predicted"/>
<sequence>MTEVDVEIAKALGKEASFCGLRTAESAVCAQEPSNTRPHSAVEDDTCRAELLHQLSTVRLHCHVWYHN</sequence>
<keyword evidence="2" id="KW-1185">Reference proteome</keyword>
<dbReference type="AlphaFoldDB" id="A0A3P6S0N1"/>